<comment type="caution">
    <text evidence="4">The sequence shown here is derived from an EMBL/GenBank/DDBJ whole genome shotgun (WGS) entry which is preliminary data.</text>
</comment>
<evidence type="ECO:0000256" key="1">
    <source>
        <dbReference type="SAM" id="Coils"/>
    </source>
</evidence>
<dbReference type="AlphaFoldDB" id="A0A9P9FD98"/>
<evidence type="ECO:0000256" key="2">
    <source>
        <dbReference type="SAM" id="MobiDB-lite"/>
    </source>
</evidence>
<dbReference type="SUPFAM" id="SSF47459">
    <property type="entry name" value="HLH, helix-loop-helix DNA-binding domain"/>
    <property type="match status" value="1"/>
</dbReference>
<name>A0A9P9FD98_9HYPO</name>
<evidence type="ECO:0000313" key="4">
    <source>
        <dbReference type="EMBL" id="KAH7159706.1"/>
    </source>
</evidence>
<accession>A0A9P9FD98</accession>
<gene>
    <name evidence="4" type="ORF">B0J13DRAFT_539484</name>
</gene>
<protein>
    <recommendedName>
        <fullName evidence="3">BHLH domain-containing protein</fullName>
    </recommendedName>
</protein>
<organism evidence="4 5">
    <name type="scientific">Dactylonectria estremocensis</name>
    <dbReference type="NCBI Taxonomy" id="1079267"/>
    <lineage>
        <taxon>Eukaryota</taxon>
        <taxon>Fungi</taxon>
        <taxon>Dikarya</taxon>
        <taxon>Ascomycota</taxon>
        <taxon>Pezizomycotina</taxon>
        <taxon>Sordariomycetes</taxon>
        <taxon>Hypocreomycetidae</taxon>
        <taxon>Hypocreales</taxon>
        <taxon>Nectriaceae</taxon>
        <taxon>Dactylonectria</taxon>
    </lineage>
</organism>
<dbReference type="Pfam" id="PF00010">
    <property type="entry name" value="HLH"/>
    <property type="match status" value="1"/>
</dbReference>
<reference evidence="4" key="1">
    <citation type="journal article" date="2021" name="Nat. Commun.">
        <title>Genetic determinants of endophytism in the Arabidopsis root mycobiome.</title>
        <authorList>
            <person name="Mesny F."/>
            <person name="Miyauchi S."/>
            <person name="Thiergart T."/>
            <person name="Pickel B."/>
            <person name="Atanasova L."/>
            <person name="Karlsson M."/>
            <person name="Huettel B."/>
            <person name="Barry K.W."/>
            <person name="Haridas S."/>
            <person name="Chen C."/>
            <person name="Bauer D."/>
            <person name="Andreopoulos W."/>
            <person name="Pangilinan J."/>
            <person name="LaButti K."/>
            <person name="Riley R."/>
            <person name="Lipzen A."/>
            <person name="Clum A."/>
            <person name="Drula E."/>
            <person name="Henrissat B."/>
            <person name="Kohler A."/>
            <person name="Grigoriev I.V."/>
            <person name="Martin F.M."/>
            <person name="Hacquard S."/>
        </authorList>
    </citation>
    <scope>NUCLEOTIDE SEQUENCE</scope>
    <source>
        <strain evidence="4">MPI-CAGE-AT-0021</strain>
    </source>
</reference>
<dbReference type="Proteomes" id="UP000717696">
    <property type="component" value="Unassembled WGS sequence"/>
</dbReference>
<sequence length="338" mass="37837">MDTRATLPNFEVFVCIDSSHTMSHCRDRTSSEVRHAQFRPSSMGTACQTPVSAASNLDSPAASWESALVTSSLPHPELCIDSYELPRNQAYPYLMAETTGNEPALDFALFNLDCGLRSEENSITFGCTERSLIPQLVTIQRNTMPLPEAEEHTTSHLLPRVTPVEENAVKTSIKEKPDAHVLCTASRKPKHSTSSILSRQKEEPGPTSRRTLARNSHNQVEKKYRNRLNQHFLNLLNVLPRILEADVQKDLTLGGNRGCKFGRAQQDQNMQLSKGEVLEMARRYIQTLKQERDELHQEINGLLGRDLHEADDDDILNARRAHGALETSPGAYGVRKST</sequence>
<dbReference type="EMBL" id="JAGMUU010000002">
    <property type="protein sequence ID" value="KAH7159706.1"/>
    <property type="molecule type" value="Genomic_DNA"/>
</dbReference>
<dbReference type="OrthoDB" id="3542681at2759"/>
<evidence type="ECO:0000259" key="3">
    <source>
        <dbReference type="PROSITE" id="PS50888"/>
    </source>
</evidence>
<proteinExistence type="predicted"/>
<feature type="compositionally biased region" description="Polar residues" evidence="2">
    <location>
        <begin position="208"/>
        <end position="218"/>
    </location>
</feature>
<dbReference type="GO" id="GO:0046983">
    <property type="term" value="F:protein dimerization activity"/>
    <property type="evidence" value="ECO:0007669"/>
    <property type="project" value="InterPro"/>
</dbReference>
<dbReference type="SMART" id="SM00353">
    <property type="entry name" value="HLH"/>
    <property type="match status" value="1"/>
</dbReference>
<dbReference type="PANTHER" id="PTHR47336:SF2">
    <property type="entry name" value="TRANSCRIPTION FACTOR HMS1-RELATED"/>
    <property type="match status" value="1"/>
</dbReference>
<dbReference type="PANTHER" id="PTHR47336">
    <property type="entry name" value="TRANSCRIPTION FACTOR HMS1-RELATED"/>
    <property type="match status" value="1"/>
</dbReference>
<dbReference type="Gene3D" id="4.10.280.10">
    <property type="entry name" value="Helix-loop-helix DNA-binding domain"/>
    <property type="match status" value="1"/>
</dbReference>
<keyword evidence="5" id="KW-1185">Reference proteome</keyword>
<feature type="domain" description="BHLH" evidence="3">
    <location>
        <begin position="212"/>
        <end position="288"/>
    </location>
</feature>
<dbReference type="InterPro" id="IPR011598">
    <property type="entry name" value="bHLH_dom"/>
</dbReference>
<feature type="region of interest" description="Disordered" evidence="2">
    <location>
        <begin position="185"/>
        <end position="219"/>
    </location>
</feature>
<dbReference type="PROSITE" id="PS50888">
    <property type="entry name" value="BHLH"/>
    <property type="match status" value="1"/>
</dbReference>
<dbReference type="InterPro" id="IPR036638">
    <property type="entry name" value="HLH_DNA-bd_sf"/>
</dbReference>
<dbReference type="InterPro" id="IPR052099">
    <property type="entry name" value="Regulatory_TF_Diverse"/>
</dbReference>
<feature type="coiled-coil region" evidence="1">
    <location>
        <begin position="278"/>
        <end position="305"/>
    </location>
</feature>
<evidence type="ECO:0000313" key="5">
    <source>
        <dbReference type="Proteomes" id="UP000717696"/>
    </source>
</evidence>
<keyword evidence="1" id="KW-0175">Coiled coil</keyword>